<dbReference type="PANTHER" id="PTHR32046">
    <property type="entry name" value="G DOMAIN-CONTAINING PROTEIN"/>
    <property type="match status" value="1"/>
</dbReference>
<organism evidence="1 2">
    <name type="scientific">Stentor coeruleus</name>
    <dbReference type="NCBI Taxonomy" id="5963"/>
    <lineage>
        <taxon>Eukaryota</taxon>
        <taxon>Sar</taxon>
        <taxon>Alveolata</taxon>
        <taxon>Ciliophora</taxon>
        <taxon>Postciliodesmatophora</taxon>
        <taxon>Heterotrichea</taxon>
        <taxon>Heterotrichida</taxon>
        <taxon>Stentoridae</taxon>
        <taxon>Stentor</taxon>
    </lineage>
</organism>
<sequence length="393" mass="45573">MNSTFAKIIEKSEIEPYDYSILLLGGSGTGKSTLVKEIIVSVLEKNANNYLEAIEISGFLKFHSNDYFSKQTQENDIHNDDNNVKFIKVSGAITNFKTVLLIDTPGFELLNFNKNEKILLQIIQAVQCAKTFNAICIINRFNNFQLNATLNYIFSMILKAIPSNFRKNIIMIETFATYEELNSDISCYPTTIQNVFFFNNDLFCLERNEINQNPKKKITINMSLKKSAKKLKAMFDFIFKMEAISTLQYNELFIHYPIYYSKISEYEHHLKSILKLQNYMKENFNIEIASKIYLMEKIKLNLGSYQVIANGTQYNQNLNNYCKIIAMKVFIPEKCLNNHEIATESIQELLELFSITIAMKDKDKIDGLIYIKLENLLLDIYQQELIISEIAPF</sequence>
<protein>
    <recommendedName>
        <fullName evidence="3">G domain-containing protein</fullName>
    </recommendedName>
</protein>
<evidence type="ECO:0008006" key="3">
    <source>
        <dbReference type="Google" id="ProtNLM"/>
    </source>
</evidence>
<dbReference type="Proteomes" id="UP000187209">
    <property type="component" value="Unassembled WGS sequence"/>
</dbReference>
<proteinExistence type="predicted"/>
<name>A0A1R2AX00_9CILI</name>
<evidence type="ECO:0000313" key="1">
    <source>
        <dbReference type="EMBL" id="OMJ69038.1"/>
    </source>
</evidence>
<dbReference type="PANTHER" id="PTHR32046:SF12">
    <property type="entry name" value="AIG1-TYPE G DOMAIN-CONTAINING PROTEIN"/>
    <property type="match status" value="1"/>
</dbReference>
<accession>A0A1R2AX00</accession>
<dbReference type="Gene3D" id="3.40.50.300">
    <property type="entry name" value="P-loop containing nucleotide triphosphate hydrolases"/>
    <property type="match status" value="1"/>
</dbReference>
<dbReference type="SUPFAM" id="SSF52540">
    <property type="entry name" value="P-loop containing nucleoside triphosphate hydrolases"/>
    <property type="match status" value="1"/>
</dbReference>
<evidence type="ECO:0000313" key="2">
    <source>
        <dbReference type="Proteomes" id="UP000187209"/>
    </source>
</evidence>
<dbReference type="OrthoDB" id="302956at2759"/>
<dbReference type="EMBL" id="MPUH01001249">
    <property type="protein sequence ID" value="OMJ69038.1"/>
    <property type="molecule type" value="Genomic_DNA"/>
</dbReference>
<dbReference type="AlphaFoldDB" id="A0A1R2AX00"/>
<reference evidence="1 2" key="1">
    <citation type="submission" date="2016-11" db="EMBL/GenBank/DDBJ databases">
        <title>The macronuclear genome of Stentor coeruleus: a giant cell with tiny introns.</title>
        <authorList>
            <person name="Slabodnick M."/>
            <person name="Ruby J.G."/>
            <person name="Reiff S.B."/>
            <person name="Swart E.C."/>
            <person name="Gosai S."/>
            <person name="Prabakaran S."/>
            <person name="Witkowska E."/>
            <person name="Larue G.E."/>
            <person name="Fisher S."/>
            <person name="Freeman R.M."/>
            <person name="Gunawardena J."/>
            <person name="Chu W."/>
            <person name="Stover N.A."/>
            <person name="Gregory B.D."/>
            <person name="Nowacki M."/>
            <person name="Derisi J."/>
            <person name="Roy S.W."/>
            <person name="Marshall W.F."/>
            <person name="Sood P."/>
        </authorList>
    </citation>
    <scope>NUCLEOTIDE SEQUENCE [LARGE SCALE GENOMIC DNA]</scope>
    <source>
        <strain evidence="1">WM001</strain>
    </source>
</reference>
<gene>
    <name evidence="1" type="ORF">SteCoe_33351</name>
</gene>
<keyword evidence="2" id="KW-1185">Reference proteome</keyword>
<dbReference type="InterPro" id="IPR027417">
    <property type="entry name" value="P-loop_NTPase"/>
</dbReference>
<comment type="caution">
    <text evidence="1">The sequence shown here is derived from an EMBL/GenBank/DDBJ whole genome shotgun (WGS) entry which is preliminary data.</text>
</comment>